<evidence type="ECO:0000313" key="5">
    <source>
        <dbReference type="Proteomes" id="UP000276232"/>
    </source>
</evidence>
<dbReference type="InParanoid" id="A0A3N1GAH9"/>
<evidence type="ECO:0000313" key="4">
    <source>
        <dbReference type="EMBL" id="ROP27239.1"/>
    </source>
</evidence>
<name>A0A3N1GAH9_9ACTN</name>
<feature type="signal peptide" evidence="2">
    <location>
        <begin position="1"/>
        <end position="32"/>
    </location>
</feature>
<dbReference type="Pfam" id="PF03537">
    <property type="entry name" value="Glyco_hydro_114"/>
    <property type="match status" value="1"/>
</dbReference>
<evidence type="ECO:0000256" key="1">
    <source>
        <dbReference type="SAM" id="MobiDB-lite"/>
    </source>
</evidence>
<comment type="caution">
    <text evidence="4">The sequence shown here is derived from an EMBL/GenBank/DDBJ whole genome shotgun (WGS) entry which is preliminary data.</text>
</comment>
<proteinExistence type="predicted"/>
<feature type="region of interest" description="Disordered" evidence="1">
    <location>
        <begin position="36"/>
        <end position="56"/>
    </location>
</feature>
<evidence type="ECO:0000256" key="2">
    <source>
        <dbReference type="SAM" id="SignalP"/>
    </source>
</evidence>
<organism evidence="4 5">
    <name type="scientific">Pseudokineococcus lusitanus</name>
    <dbReference type="NCBI Taxonomy" id="763993"/>
    <lineage>
        <taxon>Bacteria</taxon>
        <taxon>Bacillati</taxon>
        <taxon>Actinomycetota</taxon>
        <taxon>Actinomycetes</taxon>
        <taxon>Kineosporiales</taxon>
        <taxon>Kineosporiaceae</taxon>
        <taxon>Pseudokineococcus</taxon>
    </lineage>
</organism>
<dbReference type="Proteomes" id="UP000276232">
    <property type="component" value="Unassembled WGS sequence"/>
</dbReference>
<feature type="chain" id="PRO_5039124090" evidence="2">
    <location>
        <begin position="33"/>
        <end position="296"/>
    </location>
</feature>
<dbReference type="PROSITE" id="PS51257">
    <property type="entry name" value="PROKAR_LIPOPROTEIN"/>
    <property type="match status" value="1"/>
</dbReference>
<keyword evidence="4" id="KW-0378">Hydrolase</keyword>
<keyword evidence="5" id="KW-1185">Reference proteome</keyword>
<gene>
    <name evidence="4" type="ORF">EDC03_2763</name>
</gene>
<dbReference type="SUPFAM" id="SSF51445">
    <property type="entry name" value="(Trans)glycosidases"/>
    <property type="match status" value="1"/>
</dbReference>
<feature type="domain" description="Glycoside-hydrolase family GH114 TIM-barrel" evidence="3">
    <location>
        <begin position="63"/>
        <end position="281"/>
    </location>
</feature>
<dbReference type="RefSeq" id="WP_199720262.1">
    <property type="nucleotide sequence ID" value="NZ_RJKN01000007.1"/>
</dbReference>
<dbReference type="EMBL" id="RJKN01000007">
    <property type="protein sequence ID" value="ROP27239.1"/>
    <property type="molecule type" value="Genomic_DNA"/>
</dbReference>
<dbReference type="AlphaFoldDB" id="A0A3N1GAH9"/>
<protein>
    <submittedName>
        <fullName evidence="4">Glycosyl hydrolase family 114</fullName>
    </submittedName>
</protein>
<dbReference type="InterPro" id="IPR017853">
    <property type="entry name" value="GH"/>
</dbReference>
<sequence>MTTRARRRPARPRPPLLVGAVVLALLAGCATGGDDAPVDDAPASSPAADEGDGPRLPAVGAAFDYQLAGPYPPADGVTVVARDRTEPPAGLGYDVCYVNGFQTQPADSETFAREHPDLVLQVDGAPLVDPGWPDEHLYDTSTPEKRAALVDLVRPWVEGCADDGFDAVEIDNLDSFTRSRGLLTADDNVALAADYARLAHDAGLAIGQKNTVEETERVRAAGYDFAVTESCYEFDECGDYLEHYDVVLDVEYVDELGEEAFPAACEDPDRPPSMVLRDHDLLTPADDGYVFEDCGG</sequence>
<dbReference type="GO" id="GO:0016787">
    <property type="term" value="F:hydrolase activity"/>
    <property type="evidence" value="ECO:0007669"/>
    <property type="project" value="UniProtKB-KW"/>
</dbReference>
<evidence type="ECO:0000259" key="3">
    <source>
        <dbReference type="Pfam" id="PF03537"/>
    </source>
</evidence>
<dbReference type="InterPro" id="IPR004352">
    <property type="entry name" value="GH114_TIM-barrel"/>
</dbReference>
<keyword evidence="2" id="KW-0732">Signal</keyword>
<dbReference type="PANTHER" id="PTHR35273">
    <property type="entry name" value="ALPHA-1,4 POLYGALACTOSAMINIDASE, PUTATIVE (AFU_ORTHOLOGUE AFUA_3G07890)-RELATED"/>
    <property type="match status" value="1"/>
</dbReference>
<dbReference type="PANTHER" id="PTHR35273:SF2">
    <property type="entry name" value="ALPHA-GALACTOSIDASE"/>
    <property type="match status" value="1"/>
</dbReference>
<accession>A0A3N1GAH9</accession>
<reference evidence="4 5" key="1">
    <citation type="journal article" date="2015" name="Stand. Genomic Sci.">
        <title>Genomic Encyclopedia of Bacterial and Archaeal Type Strains, Phase III: the genomes of soil and plant-associated and newly described type strains.</title>
        <authorList>
            <person name="Whitman W.B."/>
            <person name="Woyke T."/>
            <person name="Klenk H.P."/>
            <person name="Zhou Y."/>
            <person name="Lilburn T.G."/>
            <person name="Beck B.J."/>
            <person name="De Vos P."/>
            <person name="Vandamme P."/>
            <person name="Eisen J.A."/>
            <person name="Garrity G."/>
            <person name="Hugenholtz P."/>
            <person name="Kyrpides N.C."/>
        </authorList>
    </citation>
    <scope>NUCLEOTIDE SEQUENCE [LARGE SCALE GENOMIC DNA]</scope>
    <source>
        <strain evidence="4 5">CECT 7306</strain>
    </source>
</reference>
<dbReference type="Gene3D" id="3.20.20.70">
    <property type="entry name" value="Aldolase class I"/>
    <property type="match status" value="1"/>
</dbReference>
<dbReference type="InterPro" id="IPR013785">
    <property type="entry name" value="Aldolase_TIM"/>
</dbReference>
<feature type="compositionally biased region" description="Low complexity" evidence="1">
    <location>
        <begin position="36"/>
        <end position="48"/>
    </location>
</feature>